<dbReference type="PANTHER" id="PTHR33180:SF31">
    <property type="entry name" value="POLYPROTEIN PROTEIN"/>
    <property type="match status" value="1"/>
</dbReference>
<dbReference type="EMBL" id="JACXVP010000006">
    <property type="protein sequence ID" value="KAG5599608.1"/>
    <property type="molecule type" value="Genomic_DNA"/>
</dbReference>
<dbReference type="Pfam" id="PF20167">
    <property type="entry name" value="Transposase_32"/>
    <property type="match status" value="1"/>
</dbReference>
<sequence>MGHSWSLNTAEFDYRWDIVRSGTFQRNAEQPEAMILWLARYISADGELAEWVTTPRYSRVSIWHFDKLIHPTGALDIGLIRDEANMVPPRKEPQVEVPPLGADLADTVGKAQGGDPSIPDHNNTVPTSFFQATSMAPSSSRSIPQLGAVVVPLARLQKLEAQMATLLHHIQPWMQKSIVESEARIERRIEGMMDQKVQTFNKCLDAFELRVLERPTPTIDLSSFQFELASLRTNVDAILAAPTVEPQAALTALADDTMLDTLFSTTVEEGLEPTHAKGLAIEPNFSKLEDEQPLIHRQNRLRDRPQSTPIRVTSAATPPTTESVSNLAPPSVASALPVAPPSPRLLNRLTSDGLRTILEEKLLSVEGFEGRPLHSALPYQGLLIVSSLDDLKGWLASMISDITPRWFGVEALIEKRDMNIASRYWFGFINNTIIPSQNESILRHPKAACLGSIMARRRIDLGILVSQDMPMRSK</sequence>
<evidence type="ECO:0000259" key="2">
    <source>
        <dbReference type="Pfam" id="PF20167"/>
    </source>
</evidence>
<dbReference type="OrthoDB" id="1306244at2759"/>
<organism evidence="3 4">
    <name type="scientific">Solanum commersonii</name>
    <name type="common">Commerson's wild potato</name>
    <name type="synonym">Commerson's nightshade</name>
    <dbReference type="NCBI Taxonomy" id="4109"/>
    <lineage>
        <taxon>Eukaryota</taxon>
        <taxon>Viridiplantae</taxon>
        <taxon>Streptophyta</taxon>
        <taxon>Embryophyta</taxon>
        <taxon>Tracheophyta</taxon>
        <taxon>Spermatophyta</taxon>
        <taxon>Magnoliopsida</taxon>
        <taxon>eudicotyledons</taxon>
        <taxon>Gunneridae</taxon>
        <taxon>Pentapetalae</taxon>
        <taxon>asterids</taxon>
        <taxon>lamiids</taxon>
        <taxon>Solanales</taxon>
        <taxon>Solanaceae</taxon>
        <taxon>Solanoideae</taxon>
        <taxon>Solaneae</taxon>
        <taxon>Solanum</taxon>
    </lineage>
</organism>
<dbReference type="PANTHER" id="PTHR33180">
    <property type="entry name" value="PHOTOSYSTEM II CP43 REACTION CENTER PROTEIN"/>
    <property type="match status" value="1"/>
</dbReference>
<comment type="caution">
    <text evidence="3">The sequence shown here is derived from an EMBL/GenBank/DDBJ whole genome shotgun (WGS) entry which is preliminary data.</text>
</comment>
<keyword evidence="4" id="KW-1185">Reference proteome</keyword>
<gene>
    <name evidence="3" type="ORF">H5410_030978</name>
</gene>
<dbReference type="InterPro" id="IPR046796">
    <property type="entry name" value="Transposase_32_dom"/>
</dbReference>
<name>A0A9J5YIY0_SOLCO</name>
<feature type="region of interest" description="Disordered" evidence="1">
    <location>
        <begin position="299"/>
        <end position="328"/>
    </location>
</feature>
<reference evidence="3 4" key="1">
    <citation type="submission" date="2020-09" db="EMBL/GenBank/DDBJ databases">
        <title>De no assembly of potato wild relative species, Solanum commersonii.</title>
        <authorList>
            <person name="Cho K."/>
        </authorList>
    </citation>
    <scope>NUCLEOTIDE SEQUENCE [LARGE SCALE GENOMIC DNA]</scope>
    <source>
        <strain evidence="3">LZ3.2</strain>
        <tissue evidence="3">Leaf</tissue>
    </source>
</reference>
<accession>A0A9J5YIY0</accession>
<dbReference type="AlphaFoldDB" id="A0A9J5YIY0"/>
<protein>
    <recommendedName>
        <fullName evidence="2">Putative plant transposon protein domain-containing protein</fullName>
    </recommendedName>
</protein>
<evidence type="ECO:0000313" key="4">
    <source>
        <dbReference type="Proteomes" id="UP000824120"/>
    </source>
</evidence>
<feature type="compositionally biased region" description="Polar residues" evidence="1">
    <location>
        <begin position="306"/>
        <end position="322"/>
    </location>
</feature>
<feature type="domain" description="Putative plant transposon protein" evidence="2">
    <location>
        <begin position="387"/>
        <end position="473"/>
    </location>
</feature>
<proteinExistence type="predicted"/>
<evidence type="ECO:0000313" key="3">
    <source>
        <dbReference type="EMBL" id="KAG5599608.1"/>
    </source>
</evidence>
<evidence type="ECO:0000256" key="1">
    <source>
        <dbReference type="SAM" id="MobiDB-lite"/>
    </source>
</evidence>
<dbReference type="Proteomes" id="UP000824120">
    <property type="component" value="Chromosome 6"/>
</dbReference>